<proteinExistence type="inferred from homology"/>
<reference evidence="9 10" key="1">
    <citation type="submission" date="2023-03" db="EMBL/GenBank/DDBJ databases">
        <title>Novel Species.</title>
        <authorList>
            <person name="Ma S."/>
        </authorList>
    </citation>
    <scope>NUCLEOTIDE SEQUENCE [LARGE SCALE GENOMIC DNA]</scope>
    <source>
        <strain evidence="9 10">B11</strain>
    </source>
</reference>
<dbReference type="PANTHER" id="PTHR21716:SF53">
    <property type="entry name" value="PERMEASE PERM-RELATED"/>
    <property type="match status" value="1"/>
</dbReference>
<dbReference type="Proteomes" id="UP001461341">
    <property type="component" value="Chromosome"/>
</dbReference>
<comment type="similarity">
    <text evidence="2">Belongs to the autoinducer-2 exporter (AI-2E) (TC 2.A.86) family.</text>
</comment>
<evidence type="ECO:0000256" key="2">
    <source>
        <dbReference type="ARBA" id="ARBA00009773"/>
    </source>
</evidence>
<feature type="transmembrane region" description="Helical" evidence="8">
    <location>
        <begin position="35"/>
        <end position="68"/>
    </location>
</feature>
<feature type="transmembrane region" description="Helical" evidence="8">
    <location>
        <begin position="239"/>
        <end position="263"/>
    </location>
</feature>
<dbReference type="RefSeq" id="WP_369018336.1">
    <property type="nucleotide sequence ID" value="NZ_CP121689.1"/>
</dbReference>
<evidence type="ECO:0000256" key="1">
    <source>
        <dbReference type="ARBA" id="ARBA00004651"/>
    </source>
</evidence>
<feature type="transmembrane region" description="Helical" evidence="8">
    <location>
        <begin position="80"/>
        <end position="105"/>
    </location>
</feature>
<sequence>MSLSGFLNFRANIIPDDGKETKTLSANAENFARKAYYLALTVAALYLVYLLRNVLVPFALGGILAYALTPFAKSLNRRGLSWKISVALIFLFLLAFFVLLFFLIVPETISQIRALTANLPEYTGKIIDIARVIDERYPGLNLSATLEEFLHNLTANLQSYLTGLLKNIFDLVSFLMNVIFIGFVLTPFILYYFMVDAVKIRRALLNLFPAEKRKEYVFLLRKIDAVVGGFIRGRLLTCLFVGICVSVGLFLMGIEFALVIGVIAGIADIIPYLGPVIGAIPALAFAAPKSIFLVLGVVALFVGVNLVEGVVILPKFLGKETGLHPITVLFALIVGGKLYGALGVIVAIPVAGVLKELFIHYRRKGFSLTE</sequence>
<keyword evidence="5 8" id="KW-0812">Transmembrane</keyword>
<feature type="transmembrane region" description="Helical" evidence="8">
    <location>
        <begin position="326"/>
        <end position="354"/>
    </location>
</feature>
<gene>
    <name evidence="9" type="ORF">QBE54_00150</name>
</gene>
<accession>A0ABZ2YAZ8</accession>
<dbReference type="Pfam" id="PF01594">
    <property type="entry name" value="AI-2E_transport"/>
    <property type="match status" value="1"/>
</dbReference>
<evidence type="ECO:0000313" key="9">
    <source>
        <dbReference type="EMBL" id="WZL76178.1"/>
    </source>
</evidence>
<protein>
    <submittedName>
        <fullName evidence="9">AI-2E family transporter</fullName>
    </submittedName>
</protein>
<keyword evidence="10" id="KW-1185">Reference proteome</keyword>
<keyword evidence="7 8" id="KW-0472">Membrane</keyword>
<evidence type="ECO:0000256" key="6">
    <source>
        <dbReference type="ARBA" id="ARBA00022989"/>
    </source>
</evidence>
<evidence type="ECO:0000256" key="8">
    <source>
        <dbReference type="SAM" id="Phobius"/>
    </source>
</evidence>
<comment type="subcellular location">
    <subcellularLocation>
        <location evidence="1">Cell membrane</location>
        <topology evidence="1">Multi-pass membrane protein</topology>
    </subcellularLocation>
</comment>
<evidence type="ECO:0000313" key="10">
    <source>
        <dbReference type="Proteomes" id="UP001461341"/>
    </source>
</evidence>
<keyword evidence="6 8" id="KW-1133">Transmembrane helix</keyword>
<keyword evidence="4" id="KW-1003">Cell membrane</keyword>
<dbReference type="PANTHER" id="PTHR21716">
    <property type="entry name" value="TRANSMEMBRANE PROTEIN"/>
    <property type="match status" value="1"/>
</dbReference>
<name>A0ABZ2YAZ8_9BACT</name>
<dbReference type="EMBL" id="CP121689">
    <property type="protein sequence ID" value="WZL76178.1"/>
    <property type="molecule type" value="Genomic_DNA"/>
</dbReference>
<feature type="transmembrane region" description="Helical" evidence="8">
    <location>
        <begin position="171"/>
        <end position="193"/>
    </location>
</feature>
<feature type="transmembrane region" description="Helical" evidence="8">
    <location>
        <begin position="292"/>
        <end position="314"/>
    </location>
</feature>
<evidence type="ECO:0000256" key="7">
    <source>
        <dbReference type="ARBA" id="ARBA00023136"/>
    </source>
</evidence>
<dbReference type="InterPro" id="IPR002549">
    <property type="entry name" value="AI-2E-like"/>
</dbReference>
<keyword evidence="3" id="KW-0813">Transport</keyword>
<organism evidence="9 10">
    <name type="scientific">Thermatribacter velox</name>
    <dbReference type="NCBI Taxonomy" id="3039681"/>
    <lineage>
        <taxon>Bacteria</taxon>
        <taxon>Pseudomonadati</taxon>
        <taxon>Atribacterota</taxon>
        <taxon>Atribacteria</taxon>
        <taxon>Atribacterales</taxon>
        <taxon>Thermatribacteraceae</taxon>
        <taxon>Thermatribacter</taxon>
    </lineage>
</organism>
<evidence type="ECO:0000256" key="4">
    <source>
        <dbReference type="ARBA" id="ARBA00022475"/>
    </source>
</evidence>
<evidence type="ECO:0000256" key="5">
    <source>
        <dbReference type="ARBA" id="ARBA00022692"/>
    </source>
</evidence>
<evidence type="ECO:0000256" key="3">
    <source>
        <dbReference type="ARBA" id="ARBA00022448"/>
    </source>
</evidence>